<evidence type="ECO:0000256" key="6">
    <source>
        <dbReference type="SAM" id="Phobius"/>
    </source>
</evidence>
<feature type="transmembrane region" description="Helical" evidence="6">
    <location>
        <begin position="6"/>
        <end position="27"/>
    </location>
</feature>
<dbReference type="SUPFAM" id="SSF81338">
    <property type="entry name" value="Aquaporin-like"/>
    <property type="match status" value="1"/>
</dbReference>
<keyword evidence="8" id="KW-1185">Reference proteome</keyword>
<dbReference type="InterPro" id="IPR023271">
    <property type="entry name" value="Aquaporin-like"/>
</dbReference>
<keyword evidence="2 6" id="KW-0812">Transmembrane</keyword>
<evidence type="ECO:0000313" key="8">
    <source>
        <dbReference type="Proteomes" id="UP000287033"/>
    </source>
</evidence>
<dbReference type="OrthoDB" id="3222at2759"/>
<proteinExistence type="predicted"/>
<reference evidence="7 8" key="1">
    <citation type="journal article" date="2018" name="Nat. Ecol. Evol.">
        <title>Shark genomes provide insights into elasmobranch evolution and the origin of vertebrates.</title>
        <authorList>
            <person name="Hara Y"/>
            <person name="Yamaguchi K"/>
            <person name="Onimaru K"/>
            <person name="Kadota M"/>
            <person name="Koyanagi M"/>
            <person name="Keeley SD"/>
            <person name="Tatsumi K"/>
            <person name="Tanaka K"/>
            <person name="Motone F"/>
            <person name="Kageyama Y"/>
            <person name="Nozu R"/>
            <person name="Adachi N"/>
            <person name="Nishimura O"/>
            <person name="Nakagawa R"/>
            <person name="Tanegashima C"/>
            <person name="Kiyatake I"/>
            <person name="Matsumoto R"/>
            <person name="Murakumo K"/>
            <person name="Nishida K"/>
            <person name="Terakita A"/>
            <person name="Kuratani S"/>
            <person name="Sato K"/>
            <person name="Hyodo S Kuraku.S."/>
        </authorList>
    </citation>
    <scope>NUCLEOTIDE SEQUENCE [LARGE SCALE GENOMIC DNA]</scope>
</reference>
<evidence type="ECO:0000256" key="4">
    <source>
        <dbReference type="ARBA" id="ARBA00023136"/>
    </source>
</evidence>
<evidence type="ECO:0000256" key="1">
    <source>
        <dbReference type="ARBA" id="ARBA00004141"/>
    </source>
</evidence>
<evidence type="ECO:0000256" key="2">
    <source>
        <dbReference type="ARBA" id="ARBA00022692"/>
    </source>
</evidence>
<sequence length="76" mass="8192">AGNGWWWIPIVAPMVGAVLGALVYELLVELHHLEAKSGPTNYADEETLKGTDARGKDGPAIRRDKAGADDQFVMAM</sequence>
<feature type="non-terminal residue" evidence="7">
    <location>
        <position position="1"/>
    </location>
</feature>
<evidence type="ECO:0000256" key="5">
    <source>
        <dbReference type="SAM" id="MobiDB-lite"/>
    </source>
</evidence>
<gene>
    <name evidence="7" type="ORF">chiPu_0030747</name>
</gene>
<organism evidence="7 8">
    <name type="scientific">Chiloscyllium punctatum</name>
    <name type="common">Brownbanded bambooshark</name>
    <name type="synonym">Hemiscyllium punctatum</name>
    <dbReference type="NCBI Taxonomy" id="137246"/>
    <lineage>
        <taxon>Eukaryota</taxon>
        <taxon>Metazoa</taxon>
        <taxon>Chordata</taxon>
        <taxon>Craniata</taxon>
        <taxon>Vertebrata</taxon>
        <taxon>Chondrichthyes</taxon>
        <taxon>Elasmobranchii</taxon>
        <taxon>Galeomorphii</taxon>
        <taxon>Galeoidea</taxon>
        <taxon>Orectolobiformes</taxon>
        <taxon>Hemiscylliidae</taxon>
        <taxon>Chiloscyllium</taxon>
    </lineage>
</organism>
<dbReference type="AlphaFoldDB" id="A0A401TW50"/>
<name>A0A401TW50_CHIPU</name>
<dbReference type="GO" id="GO:0016020">
    <property type="term" value="C:membrane"/>
    <property type="evidence" value="ECO:0007669"/>
    <property type="project" value="UniProtKB-SubCell"/>
</dbReference>
<dbReference type="STRING" id="137246.A0A401TW50"/>
<comment type="subcellular location">
    <subcellularLocation>
        <location evidence="1">Membrane</location>
        <topology evidence="1">Multi-pass membrane protein</topology>
    </subcellularLocation>
</comment>
<evidence type="ECO:0000313" key="7">
    <source>
        <dbReference type="EMBL" id="GCC46852.1"/>
    </source>
</evidence>
<keyword evidence="3 6" id="KW-1133">Transmembrane helix</keyword>
<evidence type="ECO:0000256" key="3">
    <source>
        <dbReference type="ARBA" id="ARBA00022989"/>
    </source>
</evidence>
<comment type="caution">
    <text evidence="7">The sequence shown here is derived from an EMBL/GenBank/DDBJ whole genome shotgun (WGS) entry which is preliminary data.</text>
</comment>
<accession>A0A401TW50</accession>
<protein>
    <recommendedName>
        <fullName evidence="9">Aquaporin</fullName>
    </recommendedName>
</protein>
<keyword evidence="4 6" id="KW-0472">Membrane</keyword>
<feature type="region of interest" description="Disordered" evidence="5">
    <location>
        <begin position="40"/>
        <end position="62"/>
    </location>
</feature>
<dbReference type="Gene3D" id="1.20.1080.10">
    <property type="entry name" value="Glycerol uptake facilitator protein"/>
    <property type="match status" value="1"/>
</dbReference>
<dbReference type="EMBL" id="BEZZ01192103">
    <property type="protein sequence ID" value="GCC46852.1"/>
    <property type="molecule type" value="Genomic_DNA"/>
</dbReference>
<feature type="compositionally biased region" description="Basic and acidic residues" evidence="5">
    <location>
        <begin position="46"/>
        <end position="62"/>
    </location>
</feature>
<dbReference type="Proteomes" id="UP000287033">
    <property type="component" value="Unassembled WGS sequence"/>
</dbReference>
<evidence type="ECO:0008006" key="9">
    <source>
        <dbReference type="Google" id="ProtNLM"/>
    </source>
</evidence>